<dbReference type="InterPro" id="IPR027051">
    <property type="entry name" value="XdhC_Rossmann_dom"/>
</dbReference>
<evidence type="ECO:0000259" key="1">
    <source>
        <dbReference type="Pfam" id="PF02625"/>
    </source>
</evidence>
<dbReference type="InterPro" id="IPR052698">
    <property type="entry name" value="MoCofactor_Util/Proc"/>
</dbReference>
<dbReference type="Pfam" id="PF13478">
    <property type="entry name" value="XdhC_C"/>
    <property type="match status" value="1"/>
</dbReference>
<feature type="domain" description="XdhC- CoxI" evidence="1">
    <location>
        <begin position="19"/>
        <end position="67"/>
    </location>
</feature>
<gene>
    <name evidence="3" type="ORF">METZ01_LOCUS79552</name>
</gene>
<proteinExistence type="predicted"/>
<organism evidence="3">
    <name type="scientific">marine metagenome</name>
    <dbReference type="NCBI Taxonomy" id="408172"/>
    <lineage>
        <taxon>unclassified sequences</taxon>
        <taxon>metagenomes</taxon>
        <taxon>ecological metagenomes</taxon>
    </lineage>
</organism>
<sequence length="284" mass="32341">MILKKIIDAKNFKKEIIKAKLISTEGSVPRDAGTFMLITSKYLFGSIGGGQLEYSIIQKAKKFLNEKEIINNEIINIPLGPSIGQCCGGYAQVKITKYDNGLQSLKNEKLKINKLDNLYIFGAGHVGQELSSKSVDLDFNVHLIDSRNEYLKIQNEKEIIPIFTTFPWMLVKNLPKKSYYIVLTHSHDYDFKIINEILNLNTFQFIGLIGSKTKRKRFSNRLVKLGHNQYLINKIECPIGLKNITSKKPGEIAISIIARLLEYRSNLSSIQIDDKKSLKMINEQ</sequence>
<protein>
    <recommendedName>
        <fullName evidence="4">Xanthine dehydrogenase accessory protein XdhC</fullName>
    </recommendedName>
</protein>
<dbReference type="PANTHER" id="PTHR30388">
    <property type="entry name" value="ALDEHYDE OXIDOREDUCTASE MOLYBDENUM COFACTOR ASSEMBLY PROTEIN"/>
    <property type="match status" value="1"/>
</dbReference>
<dbReference type="Pfam" id="PF02625">
    <property type="entry name" value="XdhC_CoxI"/>
    <property type="match status" value="1"/>
</dbReference>
<dbReference type="EMBL" id="UINC01006297">
    <property type="protein sequence ID" value="SVA26698.1"/>
    <property type="molecule type" value="Genomic_DNA"/>
</dbReference>
<reference evidence="3" key="1">
    <citation type="submission" date="2018-05" db="EMBL/GenBank/DDBJ databases">
        <authorList>
            <person name="Lanie J.A."/>
            <person name="Ng W.-L."/>
            <person name="Kazmierczak K.M."/>
            <person name="Andrzejewski T.M."/>
            <person name="Davidsen T.M."/>
            <person name="Wayne K.J."/>
            <person name="Tettelin H."/>
            <person name="Glass J.I."/>
            <person name="Rusch D."/>
            <person name="Podicherti R."/>
            <person name="Tsui H.-C.T."/>
            <person name="Winkler M.E."/>
        </authorList>
    </citation>
    <scope>NUCLEOTIDE SEQUENCE</scope>
</reference>
<evidence type="ECO:0000259" key="2">
    <source>
        <dbReference type="Pfam" id="PF13478"/>
    </source>
</evidence>
<dbReference type="PANTHER" id="PTHR30388:SF6">
    <property type="entry name" value="XANTHINE DEHYDROGENASE SUBUNIT A-RELATED"/>
    <property type="match status" value="1"/>
</dbReference>
<dbReference type="Gene3D" id="3.40.50.720">
    <property type="entry name" value="NAD(P)-binding Rossmann-like Domain"/>
    <property type="match status" value="1"/>
</dbReference>
<name>A0A381UGD3_9ZZZZ</name>
<dbReference type="NCBIfam" id="TIGR02964">
    <property type="entry name" value="xanthine_xdhC"/>
    <property type="match status" value="1"/>
</dbReference>
<evidence type="ECO:0008006" key="4">
    <source>
        <dbReference type="Google" id="ProtNLM"/>
    </source>
</evidence>
<dbReference type="InterPro" id="IPR003777">
    <property type="entry name" value="XdhC_CoxI"/>
</dbReference>
<dbReference type="InterPro" id="IPR014308">
    <property type="entry name" value="Xanthine_DH_XdhC"/>
</dbReference>
<feature type="domain" description="XdhC Rossmann" evidence="2">
    <location>
        <begin position="118"/>
        <end position="259"/>
    </location>
</feature>
<accession>A0A381UGD3</accession>
<dbReference type="AlphaFoldDB" id="A0A381UGD3"/>
<evidence type="ECO:0000313" key="3">
    <source>
        <dbReference type="EMBL" id="SVA26698.1"/>
    </source>
</evidence>